<dbReference type="CDD" id="cd24003">
    <property type="entry name" value="ASKHA_NBD_GDA1_CD39_NTPase"/>
    <property type="match status" value="1"/>
</dbReference>
<evidence type="ECO:0000256" key="5">
    <source>
        <dbReference type="SAM" id="Phobius"/>
    </source>
</evidence>
<keyword evidence="5" id="KW-1133">Transmembrane helix</keyword>
<dbReference type="Proteomes" id="UP000179807">
    <property type="component" value="Unassembled WGS sequence"/>
</dbReference>
<keyword evidence="6" id="KW-0732">Signal</keyword>
<accession>A0A1J4KPF6</accession>
<keyword evidence="5" id="KW-0812">Transmembrane</keyword>
<dbReference type="GO" id="GO:0016020">
    <property type="term" value="C:membrane"/>
    <property type="evidence" value="ECO:0007669"/>
    <property type="project" value="TreeGrafter"/>
</dbReference>
<feature type="chain" id="PRO_5012453064" evidence="6">
    <location>
        <begin position="17"/>
        <end position="482"/>
    </location>
</feature>
<protein>
    <submittedName>
        <fullName evidence="7">Uncharacterized protein</fullName>
    </submittedName>
</protein>
<dbReference type="RefSeq" id="XP_068364437.1">
    <property type="nucleotide sequence ID" value="XM_068500700.1"/>
</dbReference>
<dbReference type="PANTHER" id="PTHR11782">
    <property type="entry name" value="ADENOSINE/GUANOSINE DIPHOSPHATASE"/>
    <property type="match status" value="1"/>
</dbReference>
<feature type="region of interest" description="Disordered" evidence="4">
    <location>
        <begin position="453"/>
        <end position="482"/>
    </location>
</feature>
<evidence type="ECO:0000256" key="2">
    <source>
        <dbReference type="ARBA" id="ARBA00022801"/>
    </source>
</evidence>
<comment type="similarity">
    <text evidence="1">Belongs to the GDA1/CD39 NTPase family.</text>
</comment>
<dbReference type="GeneID" id="94835404"/>
<organism evidence="7 8">
    <name type="scientific">Tritrichomonas foetus</name>
    <dbReference type="NCBI Taxonomy" id="1144522"/>
    <lineage>
        <taxon>Eukaryota</taxon>
        <taxon>Metamonada</taxon>
        <taxon>Parabasalia</taxon>
        <taxon>Tritrichomonadida</taxon>
        <taxon>Tritrichomonadidae</taxon>
        <taxon>Tritrichomonas</taxon>
    </lineage>
</organism>
<feature type="active site" description="Proton acceptor" evidence="3">
    <location>
        <position position="147"/>
    </location>
</feature>
<dbReference type="InterPro" id="IPR000407">
    <property type="entry name" value="GDA1_CD39_NTPase"/>
</dbReference>
<dbReference type="AlphaFoldDB" id="A0A1J4KPF6"/>
<feature type="compositionally biased region" description="Low complexity" evidence="4">
    <location>
        <begin position="470"/>
        <end position="482"/>
    </location>
</feature>
<keyword evidence="8" id="KW-1185">Reference proteome</keyword>
<dbReference type="GO" id="GO:0017110">
    <property type="term" value="F:nucleoside diphosphate phosphatase activity"/>
    <property type="evidence" value="ECO:0007669"/>
    <property type="project" value="TreeGrafter"/>
</dbReference>
<dbReference type="VEuPathDB" id="TrichDB:TRFO_19279"/>
<evidence type="ECO:0000256" key="4">
    <source>
        <dbReference type="SAM" id="MobiDB-lite"/>
    </source>
</evidence>
<proteinExistence type="inferred from homology"/>
<evidence type="ECO:0000256" key="3">
    <source>
        <dbReference type="PIRSR" id="PIRSR600407-1"/>
    </source>
</evidence>
<comment type="caution">
    <text evidence="7">The sequence shown here is derived from an EMBL/GenBank/DDBJ whole genome shotgun (WGS) entry which is preliminary data.</text>
</comment>
<sequence>MLFALFTLALSEEINCNEVDFGISVDAGSSATRLYIYAWNTSYQYPIPVPVGKKCEVNRPIHTAYYDDSVVETVFKELISCADKQIVTEKCLNKSRTDFYVYFTTAVRSLNLNEQYLVKNRTFNYIKKNTAFNITESMMDVIDPNEEGIYTWITVNLLKNTLEKAEDTYPVVSMGTKSVQVVFSSEQNEKYADNLYVVNINNINHTLFCLSNDHLGIDSGVHNHTRSIAQEVGRSTIESPCYLKDYKTTIGNIDVTGTGSSKQCTEKLEEKTLMRDKSQCTDPYCTFENIPMPEALNKRPVFATNVFAYAAEYFGWTDDDTMTLQQQIDFANKFCGLSVEEATEQYGNESLEYLMEYCLQLSYTNEYLLNGFGVPATSHVNRLTTLNTTDNLNTIQLDYLYGTILARAYGGLSIKEAPRKFSKFLAIALAVIAGIIVIVVVVIIVLKARKIKKEKDEDGRNKRLLETENSSSSSSTNAQSSV</sequence>
<name>A0A1J4KPF6_9EUKA</name>
<feature type="compositionally biased region" description="Basic and acidic residues" evidence="4">
    <location>
        <begin position="453"/>
        <end position="466"/>
    </location>
</feature>
<feature type="transmembrane region" description="Helical" evidence="5">
    <location>
        <begin position="424"/>
        <end position="446"/>
    </location>
</feature>
<evidence type="ECO:0000256" key="6">
    <source>
        <dbReference type="SAM" id="SignalP"/>
    </source>
</evidence>
<dbReference type="EMBL" id="MLAK01000591">
    <property type="protein sequence ID" value="OHT11301.1"/>
    <property type="molecule type" value="Genomic_DNA"/>
</dbReference>
<dbReference type="OrthoDB" id="6372431at2759"/>
<evidence type="ECO:0000313" key="8">
    <source>
        <dbReference type="Proteomes" id="UP000179807"/>
    </source>
</evidence>
<reference evidence="7" key="1">
    <citation type="submission" date="2016-10" db="EMBL/GenBank/DDBJ databases">
        <authorList>
            <person name="Benchimol M."/>
            <person name="Almeida L.G."/>
            <person name="Vasconcelos A.T."/>
            <person name="Perreira-Neves A."/>
            <person name="Rosa I.A."/>
            <person name="Tasca T."/>
            <person name="Bogo M.R."/>
            <person name="de Souza W."/>
        </authorList>
    </citation>
    <scope>NUCLEOTIDE SEQUENCE [LARGE SCALE GENOMIC DNA]</scope>
    <source>
        <strain evidence="7">K</strain>
    </source>
</reference>
<dbReference type="Pfam" id="PF01150">
    <property type="entry name" value="GDA1_CD39"/>
    <property type="match status" value="1"/>
</dbReference>
<dbReference type="GO" id="GO:0009134">
    <property type="term" value="P:nucleoside diphosphate catabolic process"/>
    <property type="evidence" value="ECO:0007669"/>
    <property type="project" value="TreeGrafter"/>
</dbReference>
<evidence type="ECO:0000313" key="7">
    <source>
        <dbReference type="EMBL" id="OHT11301.1"/>
    </source>
</evidence>
<dbReference type="PANTHER" id="PTHR11782:SF83">
    <property type="entry name" value="GUANOSINE-DIPHOSPHATASE"/>
    <property type="match status" value="1"/>
</dbReference>
<evidence type="ECO:0000256" key="1">
    <source>
        <dbReference type="ARBA" id="ARBA00009283"/>
    </source>
</evidence>
<gene>
    <name evidence="7" type="ORF">TRFO_19279</name>
</gene>
<keyword evidence="2" id="KW-0378">Hydrolase</keyword>
<keyword evidence="5" id="KW-0472">Membrane</keyword>
<dbReference type="Gene3D" id="3.30.420.150">
    <property type="entry name" value="Exopolyphosphatase. Domain 2"/>
    <property type="match status" value="1"/>
</dbReference>
<dbReference type="Gene3D" id="3.30.420.40">
    <property type="match status" value="1"/>
</dbReference>
<feature type="signal peptide" evidence="6">
    <location>
        <begin position="1"/>
        <end position="16"/>
    </location>
</feature>